<dbReference type="EMBL" id="CP001720">
    <property type="protein sequence ID" value="ACV62421.1"/>
    <property type="molecule type" value="Genomic_DNA"/>
</dbReference>
<dbReference type="CDD" id="cd00293">
    <property type="entry name" value="USP-like"/>
    <property type="match status" value="1"/>
</dbReference>
<dbReference type="SUPFAM" id="SSF52402">
    <property type="entry name" value="Adenine nucleotide alpha hydrolases-like"/>
    <property type="match status" value="1"/>
</dbReference>
<dbReference type="PANTHER" id="PTHR31964">
    <property type="entry name" value="ADENINE NUCLEOTIDE ALPHA HYDROLASES-LIKE SUPERFAMILY PROTEIN"/>
    <property type="match status" value="1"/>
</dbReference>
<dbReference type="OrthoDB" id="152484at2"/>
<name>C8VW69_DESAS</name>
<comment type="similarity">
    <text evidence="1">Belongs to the universal stress protein A family.</text>
</comment>
<keyword evidence="4" id="KW-1185">Reference proteome</keyword>
<evidence type="ECO:0000256" key="1">
    <source>
        <dbReference type="ARBA" id="ARBA00008791"/>
    </source>
</evidence>
<reference evidence="3 4" key="1">
    <citation type="journal article" date="2009" name="Stand. Genomic Sci.">
        <title>Complete genome sequence of Desulfotomaculum acetoxidans type strain (5575).</title>
        <authorList>
            <person name="Spring S."/>
            <person name="Lapidus A."/>
            <person name="Schroder M."/>
            <person name="Gleim D."/>
            <person name="Sims D."/>
            <person name="Meincke L."/>
            <person name="Glavina Del Rio T."/>
            <person name="Tice H."/>
            <person name="Copeland A."/>
            <person name="Cheng J.F."/>
            <person name="Lucas S."/>
            <person name="Chen F."/>
            <person name="Nolan M."/>
            <person name="Bruce D."/>
            <person name="Goodwin L."/>
            <person name="Pitluck S."/>
            <person name="Ivanova N."/>
            <person name="Mavromatis K."/>
            <person name="Mikhailova N."/>
            <person name="Pati A."/>
            <person name="Chen A."/>
            <person name="Palaniappan K."/>
            <person name="Land M."/>
            <person name="Hauser L."/>
            <person name="Chang Y.J."/>
            <person name="Jeffries C.D."/>
            <person name="Chain P."/>
            <person name="Saunders E."/>
            <person name="Brettin T."/>
            <person name="Detter J.C."/>
            <person name="Goker M."/>
            <person name="Bristow J."/>
            <person name="Eisen J.A."/>
            <person name="Markowitz V."/>
            <person name="Hugenholtz P."/>
            <person name="Kyrpides N.C."/>
            <person name="Klenk H.P."/>
            <person name="Han C."/>
        </authorList>
    </citation>
    <scope>NUCLEOTIDE SEQUENCE [LARGE SCALE GENOMIC DNA]</scope>
    <source>
        <strain evidence="4">ATCC 49208 / DSM 771 / VKM B-1644</strain>
    </source>
</reference>
<proteinExistence type="inferred from homology"/>
<protein>
    <submittedName>
        <fullName evidence="3">UspA domain protein</fullName>
    </submittedName>
</protein>
<dbReference type="AlphaFoldDB" id="C8VW69"/>
<organism evidence="3 4">
    <name type="scientific">Desulfofarcimen acetoxidans (strain ATCC 49208 / DSM 771 / KCTC 5769 / VKM B-1644 / 5575)</name>
    <name type="common">Desulfotomaculum acetoxidans</name>
    <dbReference type="NCBI Taxonomy" id="485916"/>
    <lineage>
        <taxon>Bacteria</taxon>
        <taxon>Bacillati</taxon>
        <taxon>Bacillota</taxon>
        <taxon>Clostridia</taxon>
        <taxon>Eubacteriales</taxon>
        <taxon>Peptococcaceae</taxon>
        <taxon>Desulfofarcimen</taxon>
    </lineage>
</organism>
<dbReference type="InterPro" id="IPR014729">
    <property type="entry name" value="Rossmann-like_a/b/a_fold"/>
</dbReference>
<gene>
    <name evidence="3" type="ordered locus">Dtox_1559</name>
</gene>
<dbReference type="PRINTS" id="PR01438">
    <property type="entry name" value="UNVRSLSTRESS"/>
</dbReference>
<dbReference type="HOGENOM" id="CLU_049301_14_0_9"/>
<dbReference type="Pfam" id="PF00582">
    <property type="entry name" value="Usp"/>
    <property type="match status" value="1"/>
</dbReference>
<dbReference type="PANTHER" id="PTHR31964:SF113">
    <property type="entry name" value="USPA DOMAIN-CONTAINING PROTEIN"/>
    <property type="match status" value="1"/>
</dbReference>
<evidence type="ECO:0000259" key="2">
    <source>
        <dbReference type="Pfam" id="PF00582"/>
    </source>
</evidence>
<dbReference type="InterPro" id="IPR006015">
    <property type="entry name" value="Universal_stress_UspA"/>
</dbReference>
<dbReference type="KEGG" id="dae:Dtox_1559"/>
<feature type="domain" description="UspA" evidence="2">
    <location>
        <begin position="2"/>
        <end position="145"/>
    </location>
</feature>
<dbReference type="Gene3D" id="3.40.50.620">
    <property type="entry name" value="HUPs"/>
    <property type="match status" value="1"/>
</dbReference>
<dbReference type="RefSeq" id="WP_015757133.1">
    <property type="nucleotide sequence ID" value="NC_013216.1"/>
</dbReference>
<dbReference type="InterPro" id="IPR006016">
    <property type="entry name" value="UspA"/>
</dbReference>
<accession>C8VW69</accession>
<evidence type="ECO:0000313" key="4">
    <source>
        <dbReference type="Proteomes" id="UP000002217"/>
    </source>
</evidence>
<dbReference type="Proteomes" id="UP000002217">
    <property type="component" value="Chromosome"/>
</dbReference>
<sequence length="147" mass="16168">MDKILLTTDGSENSLKAAEYVAGVLKKLPNTSIVVLTVIPRDRDLGMFEMHISDSELEFLRAKSEERSKFIIEQTIKPLIKYSNNIETMIKVGVPGETIAEVAQEIAATHVVMGTRGNTGLKGLFLGSVAQRVMQLVNIPLTLIKDN</sequence>
<evidence type="ECO:0000313" key="3">
    <source>
        <dbReference type="EMBL" id="ACV62421.1"/>
    </source>
</evidence>
<dbReference type="eggNOG" id="COG0589">
    <property type="taxonomic scope" value="Bacteria"/>
</dbReference>